<accession>A0ABY4E3Y4</accession>
<dbReference type="Proteomes" id="UP000832011">
    <property type="component" value="Chromosome"/>
</dbReference>
<keyword evidence="3" id="KW-0378">Hydrolase</keyword>
<dbReference type="GO" id="GO:0016798">
    <property type="term" value="F:hydrolase activity, acting on glycosyl bonds"/>
    <property type="evidence" value="ECO:0007669"/>
    <property type="project" value="UniProtKB-KW"/>
</dbReference>
<reference evidence="3 4" key="1">
    <citation type="journal article" date="2022" name="Res Sq">
        <title>Evolution of multicellular longitudinally dividing oral cavity symbionts (Neisseriaceae).</title>
        <authorList>
            <person name="Nyongesa S."/>
            <person name="Weber P."/>
            <person name="Bernet E."/>
            <person name="Pullido F."/>
            <person name="Nieckarz M."/>
            <person name="Delaby M."/>
            <person name="Nieves C."/>
            <person name="Viehboeck T."/>
            <person name="Krause N."/>
            <person name="Rivera-Millot A."/>
            <person name="Nakamura A."/>
            <person name="Vischer N."/>
            <person name="VanNieuwenhze M."/>
            <person name="Brun Y."/>
            <person name="Cava F."/>
            <person name="Bulgheresi S."/>
            <person name="Veyrier F."/>
        </authorList>
    </citation>
    <scope>NUCLEOTIDE SEQUENCE [LARGE SCALE GENOMIC DNA]</scope>
    <source>
        <strain evidence="3 4">SN4</strain>
    </source>
</reference>
<feature type="chain" id="PRO_5045070963" evidence="1">
    <location>
        <begin position="25"/>
        <end position="252"/>
    </location>
</feature>
<dbReference type="InterPro" id="IPR018711">
    <property type="entry name" value="NAGPA"/>
</dbReference>
<organism evidence="3 4">
    <name type="scientific">Vitreoscilla massiliensis</name>
    <dbReference type="NCBI Taxonomy" id="1689272"/>
    <lineage>
        <taxon>Bacteria</taxon>
        <taxon>Pseudomonadati</taxon>
        <taxon>Pseudomonadota</taxon>
        <taxon>Betaproteobacteria</taxon>
        <taxon>Neisseriales</taxon>
        <taxon>Neisseriaceae</taxon>
        <taxon>Vitreoscilla</taxon>
    </lineage>
</organism>
<gene>
    <name evidence="3" type="ORF">LVJ82_05695</name>
</gene>
<keyword evidence="3" id="KW-0326">Glycosidase</keyword>
<feature type="domain" description="Phosphodiester glycosidase" evidence="2">
    <location>
        <begin position="80"/>
        <end position="226"/>
    </location>
</feature>
<evidence type="ECO:0000313" key="3">
    <source>
        <dbReference type="EMBL" id="UOO90466.1"/>
    </source>
</evidence>
<feature type="signal peptide" evidence="1">
    <location>
        <begin position="1"/>
        <end position="24"/>
    </location>
</feature>
<keyword evidence="1" id="KW-0732">Signal</keyword>
<dbReference type="Pfam" id="PF09992">
    <property type="entry name" value="NAGPA"/>
    <property type="match status" value="1"/>
</dbReference>
<dbReference type="PROSITE" id="PS51257">
    <property type="entry name" value="PROKAR_LIPOPROTEIN"/>
    <property type="match status" value="1"/>
</dbReference>
<protein>
    <submittedName>
        <fullName evidence="3">Phosphodiester glycosidase family protein</fullName>
    </submittedName>
</protein>
<sequence length="252" mass="28069">MMKQRWQWLVLVLGLSTALSACHAAELATHTVLASNGVAIDVIKVDNLAELRLFLNNDGGHAYQSFAAVRGELPACERMQFGMNAGMFHANYQPVGLYVAQGKQFTPLNTDRGFGNFFMQPNGVLAWNQEQAWILSTADYARTHVPATYATQSGPMLVINQRINPQFLPHASSLKIRNGVGIKGKTLYFAISQKPVSFYQFAQVFQERLKTEQALYLDGSISSMYLPQTNREDMRHLLGPMLAVVSTERCAH</sequence>
<keyword evidence="4" id="KW-1185">Reference proteome</keyword>
<evidence type="ECO:0000313" key="4">
    <source>
        <dbReference type="Proteomes" id="UP000832011"/>
    </source>
</evidence>
<dbReference type="RefSeq" id="WP_108721465.1">
    <property type="nucleotide sequence ID" value="NZ_CABKVG010000005.1"/>
</dbReference>
<proteinExistence type="predicted"/>
<evidence type="ECO:0000256" key="1">
    <source>
        <dbReference type="SAM" id="SignalP"/>
    </source>
</evidence>
<name>A0ABY4E3Y4_9NEIS</name>
<evidence type="ECO:0000259" key="2">
    <source>
        <dbReference type="Pfam" id="PF09992"/>
    </source>
</evidence>
<dbReference type="EMBL" id="CP091511">
    <property type="protein sequence ID" value="UOO90466.1"/>
    <property type="molecule type" value="Genomic_DNA"/>
</dbReference>